<name>A0A7J6TF51_PEROL</name>
<dbReference type="AlphaFoldDB" id="A0A7J6TF51"/>
<evidence type="ECO:0000256" key="1">
    <source>
        <dbReference type="SAM" id="Coils"/>
    </source>
</evidence>
<feature type="compositionally biased region" description="Acidic residues" evidence="2">
    <location>
        <begin position="862"/>
        <end position="876"/>
    </location>
</feature>
<keyword evidence="1" id="KW-0175">Coiled coil</keyword>
<organism evidence="3 4">
    <name type="scientific">Perkinsus olseni</name>
    <name type="common">Perkinsus atlanticus</name>
    <dbReference type="NCBI Taxonomy" id="32597"/>
    <lineage>
        <taxon>Eukaryota</taxon>
        <taxon>Sar</taxon>
        <taxon>Alveolata</taxon>
        <taxon>Perkinsozoa</taxon>
        <taxon>Perkinsea</taxon>
        <taxon>Perkinsida</taxon>
        <taxon>Perkinsidae</taxon>
        <taxon>Perkinsus</taxon>
    </lineage>
</organism>
<proteinExistence type="predicted"/>
<dbReference type="Gene3D" id="1.10.20.10">
    <property type="entry name" value="Histone, subunit A"/>
    <property type="match status" value="1"/>
</dbReference>
<accession>A0A7J6TF51</accession>
<dbReference type="EMBL" id="JABANM010007981">
    <property type="protein sequence ID" value="KAF4743382.1"/>
    <property type="molecule type" value="Genomic_DNA"/>
</dbReference>
<sequence>MSATNPTLGGVSQATPLPDVLTTEQLKALVPGGDEMDDTAIELLKRMGNDILDKILSDAASVAKRRKEEAISLSSLEYALEREWGISIRDESSPFFCGERTQPKSEQQQQQQQDAKEGAAAAASTGDASTPSGELPRSPEGARSEDQVDDAAGDESPLSVASVGEFVSDASTEPELGESSHDAQEELGRAFEEQERRLERLLRDRVHLERACLAFLSSDMPQQEREDLLQARTELADLLRTVVQVHARIRDGMAAAARAPTLAAASDANGSAKVPGLSAGGVWVDKSNYTAFRKQHKSTGVLLAVGSSSYAKCSIPEYCCDVELLLSRFNSTGLGIPFVRVDVDAAKGKALVERLKIAHIPAIAYQDTSSRLHVLSDTLDVNGTVITEFVNSVRSTAAVFRRYPQWIRVILAMAGSELDEYEDEVEDLREAMHRSRLTRKPLSSQLALVRNSALSKRIRASSNCPPDQGGPALVVYSLFHGEYLSPARHRANDTEASLGEVPVRRITSTGLRIAAADHRALPGISGGGDSVVSDYIPLRRSCTMLSSSDTGSLSQWLMTSVIPHVGSFDSSSSEFYEALTDSGLPVAEWPMIVLFTNTSDAARRDIHLTVFSQAEKMYATTQVLDESTDVLIYAYDSNKEADLQKEFALYVNRAWVRVVELGLTETLKVLALDTSKADVSKFTMEHSLLGAAFPPSTPGLYFFSAADKSPPFKQYPMRPSETDDQKPQVQSLLYWMQALASFPFKLPEVPHLDRLEADDYWRYVANEQWENWDERTKQCEGATPGKDRETIVRYIDDLYHDKKLLKLLNKYREEASDPSQVPPNVESNLKILEERIAERYSKKTPLSADWDDDDHFGPPTLDEADIDGDDDEEIEL</sequence>
<protein>
    <recommendedName>
        <fullName evidence="5">Thioredoxin domain-containing protein</fullName>
    </recommendedName>
</protein>
<gene>
    <name evidence="3" type="ORF">FOZ62_019493</name>
</gene>
<evidence type="ECO:0008006" key="5">
    <source>
        <dbReference type="Google" id="ProtNLM"/>
    </source>
</evidence>
<feature type="coiled-coil region" evidence="1">
    <location>
        <begin position="184"/>
        <end position="211"/>
    </location>
</feature>
<comment type="caution">
    <text evidence="3">The sequence shown here is derived from an EMBL/GenBank/DDBJ whole genome shotgun (WGS) entry which is preliminary data.</text>
</comment>
<evidence type="ECO:0000313" key="3">
    <source>
        <dbReference type="EMBL" id="KAF4743382.1"/>
    </source>
</evidence>
<reference evidence="3 4" key="1">
    <citation type="submission" date="2020-04" db="EMBL/GenBank/DDBJ databases">
        <title>Perkinsus olseni comparative genomics.</title>
        <authorList>
            <person name="Bogema D.R."/>
        </authorList>
    </citation>
    <scope>NUCLEOTIDE SEQUENCE [LARGE SCALE GENOMIC DNA]</scope>
    <source>
        <strain evidence="3">ATCC PRA-205</strain>
    </source>
</reference>
<feature type="region of interest" description="Disordered" evidence="2">
    <location>
        <begin position="843"/>
        <end position="876"/>
    </location>
</feature>
<evidence type="ECO:0000313" key="4">
    <source>
        <dbReference type="Proteomes" id="UP000574390"/>
    </source>
</evidence>
<dbReference type="InterPro" id="IPR009072">
    <property type="entry name" value="Histone-fold"/>
</dbReference>
<feature type="compositionally biased region" description="Low complexity" evidence="2">
    <location>
        <begin position="104"/>
        <end position="132"/>
    </location>
</feature>
<dbReference type="GO" id="GO:0046982">
    <property type="term" value="F:protein heterodimerization activity"/>
    <property type="evidence" value="ECO:0007669"/>
    <property type="project" value="InterPro"/>
</dbReference>
<feature type="region of interest" description="Disordered" evidence="2">
    <location>
        <begin position="94"/>
        <end position="157"/>
    </location>
</feature>
<evidence type="ECO:0000256" key="2">
    <source>
        <dbReference type="SAM" id="MobiDB-lite"/>
    </source>
</evidence>
<feature type="coiled-coil region" evidence="1">
    <location>
        <begin position="411"/>
        <end position="438"/>
    </location>
</feature>
<dbReference type="Proteomes" id="UP000574390">
    <property type="component" value="Unassembled WGS sequence"/>
</dbReference>